<feature type="compositionally biased region" description="Polar residues" evidence="6">
    <location>
        <begin position="317"/>
        <end position="327"/>
    </location>
</feature>
<feature type="region of interest" description="Disordered" evidence="6">
    <location>
        <begin position="311"/>
        <end position="377"/>
    </location>
</feature>
<dbReference type="Proteomes" id="UP000076552">
    <property type="component" value="Unassembled WGS sequence"/>
</dbReference>
<comment type="subcellular location">
    <subcellularLocation>
        <location evidence="1">Membrane</location>
        <topology evidence="1">Multi-pass membrane protein</topology>
    </subcellularLocation>
</comment>
<evidence type="ECO:0000313" key="10">
    <source>
        <dbReference type="Proteomes" id="UP000076552"/>
    </source>
</evidence>
<sequence>MSHMTQELCRPFPQESRDFEIKLVVTVFAAITYPIVALRLLSRWIATNRLQYDDWITIATALYYAIQILYVAIIVLAKLAIVAFFARIFLDRKFQVANQIVFTVLVCHGVIFVFLIMFECSPVASIWDRTLDGQCIDLNAVTLASAILSIVEDFVILAMPIQQLKKLQLTRKKKMAVGLMFSLGSFTCITSMVRLRWLSMFVDPYDMTWDRVDLVTWSVAEISCALLCGSLPALRPLFKKIPNLVAIIRGTHPSADIEEPLDIYKGSSRMTFQNQGHGLISMPQLYTPRTPPPKESADVDFHSVRNDIERQVDSQSERLSSLMQPLNSHPPWRNRDSQSTTSTTYMSPRSPITMLSVKDYEMNSRSTVAPNYSKTRR</sequence>
<evidence type="ECO:0000256" key="1">
    <source>
        <dbReference type="ARBA" id="ARBA00004141"/>
    </source>
</evidence>
<organism evidence="9 10">
    <name type="scientific">Colletotrichum tofieldiae</name>
    <dbReference type="NCBI Taxonomy" id="708197"/>
    <lineage>
        <taxon>Eukaryota</taxon>
        <taxon>Fungi</taxon>
        <taxon>Dikarya</taxon>
        <taxon>Ascomycota</taxon>
        <taxon>Pezizomycotina</taxon>
        <taxon>Sordariomycetes</taxon>
        <taxon>Hypocreomycetidae</taxon>
        <taxon>Glomerellales</taxon>
        <taxon>Glomerellaceae</taxon>
        <taxon>Colletotrichum</taxon>
        <taxon>Colletotrichum spaethianum species complex</taxon>
    </lineage>
</organism>
<keyword evidence="3 7" id="KW-1133">Transmembrane helix</keyword>
<dbReference type="STRING" id="708197.A0A166U6F1"/>
<protein>
    <submittedName>
        <fullName evidence="9">Integral membrane protein</fullName>
    </submittedName>
</protein>
<dbReference type="GO" id="GO:0016020">
    <property type="term" value="C:membrane"/>
    <property type="evidence" value="ECO:0007669"/>
    <property type="project" value="UniProtKB-SubCell"/>
</dbReference>
<dbReference type="PANTHER" id="PTHR33048:SF131">
    <property type="entry name" value="INTEGRAL MEMBRANE PROTEIN"/>
    <property type="match status" value="1"/>
</dbReference>
<feature type="transmembrane region" description="Helical" evidence="7">
    <location>
        <begin position="21"/>
        <end position="41"/>
    </location>
</feature>
<evidence type="ECO:0000259" key="8">
    <source>
        <dbReference type="Pfam" id="PF20684"/>
    </source>
</evidence>
<dbReference type="Pfam" id="PF20684">
    <property type="entry name" value="Fung_rhodopsin"/>
    <property type="match status" value="1"/>
</dbReference>
<evidence type="ECO:0000256" key="4">
    <source>
        <dbReference type="ARBA" id="ARBA00023136"/>
    </source>
</evidence>
<dbReference type="InterPro" id="IPR052337">
    <property type="entry name" value="SAT4-like"/>
</dbReference>
<accession>A0A166U6F1</accession>
<evidence type="ECO:0000256" key="2">
    <source>
        <dbReference type="ARBA" id="ARBA00022692"/>
    </source>
</evidence>
<feature type="transmembrane region" description="Helical" evidence="7">
    <location>
        <begin position="177"/>
        <end position="195"/>
    </location>
</feature>
<gene>
    <name evidence="9" type="ORF">CT0861_01158</name>
</gene>
<feature type="compositionally biased region" description="Polar residues" evidence="6">
    <location>
        <begin position="337"/>
        <end position="347"/>
    </location>
</feature>
<name>A0A166U6F1_9PEZI</name>
<reference evidence="9 10" key="1">
    <citation type="submission" date="2015-06" db="EMBL/GenBank/DDBJ databases">
        <title>Survival trade-offs in plant roots during colonization by closely related pathogenic and mutualistic fungi.</title>
        <authorList>
            <person name="Hacquard S."/>
            <person name="Kracher B."/>
            <person name="Hiruma K."/>
            <person name="Weinman A."/>
            <person name="Muench P."/>
            <person name="Garrido Oter R."/>
            <person name="Ver Loren van Themaat E."/>
            <person name="Dallerey J.-F."/>
            <person name="Damm U."/>
            <person name="Henrissat B."/>
            <person name="Lespinet O."/>
            <person name="Thon M."/>
            <person name="Kemen E."/>
            <person name="McHardy A.C."/>
            <person name="Schulze-Lefert P."/>
            <person name="O'Connell R.J."/>
        </authorList>
    </citation>
    <scope>NUCLEOTIDE SEQUENCE [LARGE SCALE GENOMIC DNA]</scope>
    <source>
        <strain evidence="9 10">0861</strain>
    </source>
</reference>
<evidence type="ECO:0000256" key="5">
    <source>
        <dbReference type="ARBA" id="ARBA00038359"/>
    </source>
</evidence>
<keyword evidence="10" id="KW-1185">Reference proteome</keyword>
<dbReference type="InterPro" id="IPR049326">
    <property type="entry name" value="Rhodopsin_dom_fungi"/>
</dbReference>
<feature type="transmembrane region" description="Helical" evidence="7">
    <location>
        <begin position="100"/>
        <end position="118"/>
    </location>
</feature>
<feature type="transmembrane region" description="Helical" evidence="7">
    <location>
        <begin position="138"/>
        <end position="157"/>
    </location>
</feature>
<comment type="similarity">
    <text evidence="5">Belongs to the SAT4 family.</text>
</comment>
<feature type="transmembrane region" description="Helical" evidence="7">
    <location>
        <begin position="61"/>
        <end position="88"/>
    </location>
</feature>
<feature type="domain" description="Rhodopsin" evidence="8">
    <location>
        <begin position="62"/>
        <end position="240"/>
    </location>
</feature>
<evidence type="ECO:0000256" key="7">
    <source>
        <dbReference type="SAM" id="Phobius"/>
    </source>
</evidence>
<evidence type="ECO:0000313" key="9">
    <source>
        <dbReference type="EMBL" id="KZL73000.1"/>
    </source>
</evidence>
<evidence type="ECO:0000256" key="6">
    <source>
        <dbReference type="SAM" id="MobiDB-lite"/>
    </source>
</evidence>
<keyword evidence="2 7" id="KW-0812">Transmembrane</keyword>
<keyword evidence="4 7" id="KW-0472">Membrane</keyword>
<feature type="compositionally biased region" description="Polar residues" evidence="6">
    <location>
        <begin position="363"/>
        <end position="377"/>
    </location>
</feature>
<proteinExistence type="inferred from homology"/>
<dbReference type="PANTHER" id="PTHR33048">
    <property type="entry name" value="PTH11-LIKE INTEGRAL MEMBRANE PROTEIN (AFU_ORTHOLOGUE AFUA_5G11245)"/>
    <property type="match status" value="1"/>
</dbReference>
<dbReference type="AlphaFoldDB" id="A0A166U6F1"/>
<evidence type="ECO:0000256" key="3">
    <source>
        <dbReference type="ARBA" id="ARBA00022989"/>
    </source>
</evidence>
<dbReference type="EMBL" id="LFIV01000050">
    <property type="protein sequence ID" value="KZL73000.1"/>
    <property type="molecule type" value="Genomic_DNA"/>
</dbReference>
<comment type="caution">
    <text evidence="9">The sequence shown here is derived from an EMBL/GenBank/DDBJ whole genome shotgun (WGS) entry which is preliminary data.</text>
</comment>